<feature type="compositionally biased region" description="Acidic residues" evidence="6">
    <location>
        <begin position="1699"/>
        <end position="1714"/>
    </location>
</feature>
<keyword evidence="5" id="KW-0966">Cell projection</keyword>
<evidence type="ECO:0000256" key="2">
    <source>
        <dbReference type="ARBA" id="ARBA00004496"/>
    </source>
</evidence>
<feature type="compositionally biased region" description="Basic and acidic residues" evidence="6">
    <location>
        <begin position="1556"/>
        <end position="1569"/>
    </location>
</feature>
<feature type="compositionally biased region" description="Basic and acidic residues" evidence="6">
    <location>
        <begin position="526"/>
        <end position="535"/>
    </location>
</feature>
<feature type="region of interest" description="Disordered" evidence="6">
    <location>
        <begin position="1102"/>
        <end position="1125"/>
    </location>
</feature>
<feature type="compositionally biased region" description="Basic and acidic residues" evidence="6">
    <location>
        <begin position="1430"/>
        <end position="1455"/>
    </location>
</feature>
<proteinExistence type="predicted"/>
<feature type="compositionally biased region" description="Basic and acidic residues" evidence="6">
    <location>
        <begin position="1016"/>
        <end position="1027"/>
    </location>
</feature>
<keyword evidence="3" id="KW-0963">Cytoplasm</keyword>
<evidence type="ECO:0000313" key="8">
    <source>
        <dbReference type="Ensembl" id="ENSPTXP00000020795.1"/>
    </source>
</evidence>
<dbReference type="OMA" id="MSHSSCE"/>
<feature type="compositionally biased region" description="Polar residues" evidence="6">
    <location>
        <begin position="769"/>
        <end position="780"/>
    </location>
</feature>
<feature type="compositionally biased region" description="Low complexity" evidence="6">
    <location>
        <begin position="919"/>
        <end position="929"/>
    </location>
</feature>
<feature type="compositionally biased region" description="Basic and acidic residues" evidence="6">
    <location>
        <begin position="482"/>
        <end position="492"/>
    </location>
</feature>
<feature type="compositionally biased region" description="Basic residues" evidence="6">
    <location>
        <begin position="1544"/>
        <end position="1554"/>
    </location>
</feature>
<feature type="compositionally biased region" description="Polar residues" evidence="6">
    <location>
        <begin position="1457"/>
        <end position="1475"/>
    </location>
</feature>
<dbReference type="GO" id="GO:0035082">
    <property type="term" value="P:axoneme assembly"/>
    <property type="evidence" value="ECO:0007669"/>
    <property type="project" value="TreeGrafter"/>
</dbReference>
<dbReference type="PROSITE" id="PS50309">
    <property type="entry name" value="DC"/>
    <property type="match status" value="2"/>
</dbReference>
<reference evidence="8" key="1">
    <citation type="submission" date="2025-08" db="UniProtKB">
        <authorList>
            <consortium name="Ensembl"/>
        </authorList>
    </citation>
    <scope>IDENTIFICATION</scope>
</reference>
<organism evidence="8 9">
    <name type="scientific">Pseudonaja textilis</name>
    <name type="common">Eastern brown snake</name>
    <dbReference type="NCBI Taxonomy" id="8673"/>
    <lineage>
        <taxon>Eukaryota</taxon>
        <taxon>Metazoa</taxon>
        <taxon>Chordata</taxon>
        <taxon>Craniata</taxon>
        <taxon>Vertebrata</taxon>
        <taxon>Euteleostomi</taxon>
        <taxon>Lepidosauria</taxon>
        <taxon>Squamata</taxon>
        <taxon>Bifurcata</taxon>
        <taxon>Unidentata</taxon>
        <taxon>Episquamata</taxon>
        <taxon>Toxicofera</taxon>
        <taxon>Serpentes</taxon>
        <taxon>Colubroidea</taxon>
        <taxon>Elapidae</taxon>
        <taxon>Hydrophiinae</taxon>
        <taxon>Pseudonaja</taxon>
    </lineage>
</organism>
<dbReference type="InterPro" id="IPR036572">
    <property type="entry name" value="Doublecortin_dom_sf"/>
</dbReference>
<feature type="region of interest" description="Disordered" evidence="6">
    <location>
        <begin position="480"/>
        <end position="504"/>
    </location>
</feature>
<feature type="compositionally biased region" description="Acidic residues" evidence="6">
    <location>
        <begin position="1902"/>
        <end position="1927"/>
    </location>
</feature>
<feature type="compositionally biased region" description="Acidic residues" evidence="6">
    <location>
        <begin position="1680"/>
        <end position="1690"/>
    </location>
</feature>
<evidence type="ECO:0000256" key="5">
    <source>
        <dbReference type="ARBA" id="ARBA00023273"/>
    </source>
</evidence>
<feature type="compositionally biased region" description="Basic and acidic residues" evidence="6">
    <location>
        <begin position="544"/>
        <end position="560"/>
    </location>
</feature>
<dbReference type="GeneTree" id="ENSGT00940000154242"/>
<comment type="subcellular location">
    <subcellularLocation>
        <location evidence="1">Cell projection</location>
    </subcellularLocation>
    <subcellularLocation>
        <location evidence="2">Cytoplasm</location>
    </subcellularLocation>
</comment>
<evidence type="ECO:0000256" key="1">
    <source>
        <dbReference type="ARBA" id="ARBA00004316"/>
    </source>
</evidence>
<feature type="compositionally biased region" description="Gly residues" evidence="6">
    <location>
        <begin position="1293"/>
        <end position="1305"/>
    </location>
</feature>
<reference evidence="8" key="2">
    <citation type="submission" date="2025-09" db="UniProtKB">
        <authorList>
            <consortium name="Ensembl"/>
        </authorList>
    </citation>
    <scope>IDENTIFICATION</scope>
</reference>
<feature type="compositionally biased region" description="Basic and acidic residues" evidence="6">
    <location>
        <begin position="1363"/>
        <end position="1382"/>
    </location>
</feature>
<keyword evidence="9" id="KW-1185">Reference proteome</keyword>
<feature type="region of interest" description="Disordered" evidence="6">
    <location>
        <begin position="734"/>
        <end position="871"/>
    </location>
</feature>
<dbReference type="GO" id="GO:0005930">
    <property type="term" value="C:axoneme"/>
    <property type="evidence" value="ECO:0007669"/>
    <property type="project" value="TreeGrafter"/>
</dbReference>
<feature type="region of interest" description="Disordered" evidence="6">
    <location>
        <begin position="1267"/>
        <end position="1400"/>
    </location>
</feature>
<accession>A0A670ZAN2</accession>
<feature type="compositionally biased region" description="Basic and acidic residues" evidence="6">
    <location>
        <begin position="1309"/>
        <end position="1329"/>
    </location>
</feature>
<evidence type="ECO:0000256" key="3">
    <source>
        <dbReference type="ARBA" id="ARBA00022490"/>
    </source>
</evidence>
<feature type="compositionally biased region" description="Polar residues" evidence="6">
    <location>
        <begin position="1031"/>
        <end position="1051"/>
    </location>
</feature>
<feature type="compositionally biased region" description="Polar residues" evidence="6">
    <location>
        <begin position="296"/>
        <end position="310"/>
    </location>
</feature>
<feature type="region of interest" description="Disordered" evidence="6">
    <location>
        <begin position="1676"/>
        <end position="2056"/>
    </location>
</feature>
<feature type="compositionally biased region" description="Acidic residues" evidence="6">
    <location>
        <begin position="1861"/>
        <end position="1879"/>
    </location>
</feature>
<dbReference type="Ensembl" id="ENSPTXT00000021432.1">
    <property type="protein sequence ID" value="ENSPTXP00000020795.1"/>
    <property type="gene ID" value="ENSPTXG00000014391.1"/>
</dbReference>
<feature type="compositionally biased region" description="Acidic residues" evidence="6">
    <location>
        <begin position="1833"/>
        <end position="1843"/>
    </location>
</feature>
<sequence>MNLPPVNCQFTSSYSIEQPLLPTVRTNAFTQVPPAKKITFYKSGDPQFAGIKMAINQRSFKSFNALMDDLSHRIPLPFGVRTITTPQGIHFISTLDQLEDGGYYLCSDKKYVTPLNAGVANRKLGSQKVRQPASVLKRVVQDIKQEDYSMAFTQQSPRIPKKITLIKNGDITTQLPIILNHRNAQSFKILLDEISEIMQFTVRKLYTIDGKRVSLSMQGLLLCPNVLICVGQEPFKPLLMQNPKKYSSEKLPGLASHSNMNFGLKAKKSVIHPRSSLSNRSMRFSLSSEKSYRNGPATSPENGVSSSNNCAKGEGLVPSLVNDDIEKKVYMNKDGSLAVEMKVCFHLLSDETLQWSTQIKKSSLMNQTLCEESDVMEDNQSEPREKINQETSFEMEDSLYPCDADSYISNLDESENEVTYCHCSSKPHSNYDIWKNPMHASQKEEPGITNTWYTHSSCSSTSSHQRIVHKKTASIESIHASSNERKHSEHIIQETSDSSETLGNKKEKDRIKNCCCRHNYMQTSKSQKELSEKMDGVASLSSSENEHGSIVKKERNESRSRAKSNKSKYKYSIESQIKVLEETSNVVRTISSCSIKEREEVIGCSSPSSACSKSNKCSTFGTRDKVEKISDNDHILSYNNVSSFSSDDCPPKIATQVEVEKEDGDNNEINSVSKKTVSNSLIKDEVNRCSKRSKTRVFQSKVCNEEDRSDSSEMDIHSAALSASRIFSRSKCNHYDSKGDSKVSSGSSRGSTIKRKRTKGPLHVEDGSSRTTYSSENSNEVGKRDKGSQLSHNSSHSNVSSLSEAAANSEEHSSRISKCYSKSSISSHKRTQREDTEVSSSVSNVLESDEKNGANTAKNSTQENIFRQGSSSESMCSKCGHIAESRNNDLQGASSKNLLHSGAKSTCSEIQASENNDVSSQSSIAQSSKQRQKKKSNASLKYCSEVSEKVSTAQFNFHSPVPPSGRPSSKNSRSLLMNINSAPVSSELEPTADELEKEMAGSPLLEMDTANEAEEKEGSRHEKKQIEEETVAQTEAASETCDQIIPSSLPNASPEEVVHEWLRKIPSESLLMTSEMEKDEETIELHLEIPNCSDIQDSLQEECSEKEEAGEDCEQLSEKDCPQDEKAPEIISEEAETNQGEYQYSDILSQNNHKKDLPNTIQISVQIMKVLLASKHETKLERSYSLPEVSPTLGKNLSNSANILIQCLATLQLLDEELDPSNKQHKCLNWFRYKELLNIFQAMWFGNKLENGDANLGLQGKGQIKISSSFKDPNSKDGDFTPMTSSGIDLSSGDGGSGEEIGVGGHDCALLKEKRNKVRFPEEGKPEREDGNEEEPEEHSQLSQCSKLESESEAELAGVQEVIEAKEDQDHKNNIELEKNSTLDDQNVDDAENVSNEDDILVEAHTDTVAKEVEENPSEEAGNNETEPDSSVREAIDEKEAKIHSENQSVTKDDTESSNVSHQSTVKVSPMIQQRSGSQDPVWVLKLLKKIEKEFMTHYVSAMNEFKVKWNLTNSEELDLMIAELKEEVSRRIQKSVEEELNKIKSRTGKKIPKPPKNELRQESTPELENRRRRLTSMLSLNNISDHSTNSNKQLELGDIDKDDFFSNTIQEDERYDDQPNNEEYCPCDVCMRKTMVAKTAQHTAEMLAKAPNPVLKAFDLQEILRMKNTSVAHRKTEYDISEAEQEEEAQQAAKETMESDGEEEQEEQLEVEQQDCVKGEGEENEGEEKPNIEDEKEEAAKQDEEKNETESVGKKEKEEEKETEEDIILGELKEGKEDEEWEKEVKVEQDEEQGETDVIYEENNQEMEAKSEGAKEVNDEEEMDGEQKETSNDDQEAEDEPNATDNSAIEVDEKESQGVEPEENDGESQAIIEEEIPDSSEQKSENNASLEAKSEPCSETAEVEEEDENKEGDEAGENEAEGEDSNEFVQNPGDDRETGENGAPKTPEKGSEGIFSQQSQEGSEYRSDSEESKKKETISYVDGDCGSDGESKLVIERKPAKMYPDSNEEEEEDQSSQASIVMEEDPPDEDNEDSHQVSKKKKQNSNVIDQDDLDF</sequence>
<feature type="compositionally biased region" description="Polar residues" evidence="6">
    <location>
        <begin position="493"/>
        <end position="502"/>
    </location>
</feature>
<dbReference type="PANTHER" id="PTHR23005">
    <property type="entry name" value="RETINITIS PIGMENTOSA 1 PROTEIN"/>
    <property type="match status" value="1"/>
</dbReference>
<dbReference type="Gene3D" id="3.10.20.230">
    <property type="entry name" value="Doublecortin domain"/>
    <property type="match status" value="2"/>
</dbReference>
<feature type="region of interest" description="Disordered" evidence="6">
    <location>
        <begin position="1413"/>
        <end position="1475"/>
    </location>
</feature>
<feature type="compositionally biased region" description="Acidic residues" evidence="6">
    <location>
        <begin position="1102"/>
        <end position="1115"/>
    </location>
</feature>
<feature type="compositionally biased region" description="Basic and acidic residues" evidence="6">
    <location>
        <begin position="1808"/>
        <end position="1818"/>
    </location>
</feature>
<dbReference type="FunFam" id="3.10.20.230:FF:000006">
    <property type="entry name" value="Oxygen-regulated protein 1"/>
    <property type="match status" value="1"/>
</dbReference>
<evidence type="ECO:0000259" key="7">
    <source>
        <dbReference type="PROSITE" id="PS50309"/>
    </source>
</evidence>
<keyword evidence="4" id="KW-0677">Repeat</keyword>
<dbReference type="Pfam" id="PF03607">
    <property type="entry name" value="DCX"/>
    <property type="match status" value="2"/>
</dbReference>
<feature type="compositionally biased region" description="Acidic residues" evidence="6">
    <location>
        <begin position="2023"/>
        <end position="2033"/>
    </location>
</feature>
<feature type="region of interest" description="Disordered" evidence="6">
    <location>
        <begin position="913"/>
        <end position="939"/>
    </location>
</feature>
<feature type="compositionally biased region" description="Basic and acidic residues" evidence="6">
    <location>
        <begin position="1716"/>
        <end position="1761"/>
    </location>
</feature>
<feature type="compositionally biased region" description="Low complexity" evidence="6">
    <location>
        <begin position="816"/>
        <end position="826"/>
    </location>
</feature>
<evidence type="ECO:0000313" key="9">
    <source>
        <dbReference type="Proteomes" id="UP000472273"/>
    </source>
</evidence>
<feature type="compositionally biased region" description="Polar residues" evidence="6">
    <location>
        <begin position="853"/>
        <end position="871"/>
    </location>
</feature>
<feature type="compositionally biased region" description="Low complexity" evidence="6">
    <location>
        <begin position="742"/>
        <end position="751"/>
    </location>
</feature>
<feature type="region of interest" description="Disordered" evidence="6">
    <location>
        <begin position="287"/>
        <end position="310"/>
    </location>
</feature>
<feature type="region of interest" description="Disordered" evidence="6">
    <location>
        <begin position="526"/>
        <end position="566"/>
    </location>
</feature>
<feature type="compositionally biased region" description="Basic and acidic residues" evidence="6">
    <location>
        <begin position="1990"/>
        <end position="2000"/>
    </location>
</feature>
<evidence type="ECO:0000256" key="6">
    <source>
        <dbReference type="SAM" id="MobiDB-lite"/>
    </source>
</evidence>
<dbReference type="GO" id="GO:0035556">
    <property type="term" value="P:intracellular signal transduction"/>
    <property type="evidence" value="ECO:0007669"/>
    <property type="project" value="InterPro"/>
</dbReference>
<dbReference type="Proteomes" id="UP000472273">
    <property type="component" value="Unplaced"/>
</dbReference>
<dbReference type="GO" id="GO:0042461">
    <property type="term" value="P:photoreceptor cell development"/>
    <property type="evidence" value="ECO:0007669"/>
    <property type="project" value="TreeGrafter"/>
</dbReference>
<dbReference type="SUPFAM" id="SSF89837">
    <property type="entry name" value="Doublecortin (DC)"/>
    <property type="match status" value="2"/>
</dbReference>
<feature type="compositionally biased region" description="Acidic residues" evidence="6">
    <location>
        <begin position="1790"/>
        <end position="1806"/>
    </location>
</feature>
<feature type="region of interest" description="Disordered" evidence="6">
    <location>
        <begin position="981"/>
        <end position="1053"/>
    </location>
</feature>
<feature type="compositionally biased region" description="Acidic residues" evidence="6">
    <location>
        <begin position="1386"/>
        <end position="1400"/>
    </location>
</feature>
<feature type="compositionally biased region" description="Basic and acidic residues" evidence="6">
    <location>
        <begin position="1964"/>
        <end position="1978"/>
    </location>
</feature>
<dbReference type="PANTHER" id="PTHR23005:SF3">
    <property type="entry name" value="RETINITIS PIGMENTOSA 1-LIKE 1 PROTEIN"/>
    <property type="match status" value="1"/>
</dbReference>
<feature type="domain" description="Doublecortin" evidence="7">
    <location>
        <begin position="36"/>
        <end position="118"/>
    </location>
</feature>
<evidence type="ECO:0000256" key="4">
    <source>
        <dbReference type="ARBA" id="ARBA00022737"/>
    </source>
</evidence>
<name>A0A670ZAN2_PSETE</name>
<dbReference type="GO" id="GO:0060041">
    <property type="term" value="P:retina development in camera-type eye"/>
    <property type="evidence" value="ECO:0007669"/>
    <property type="project" value="TreeGrafter"/>
</dbReference>
<feature type="compositionally biased region" description="Low complexity" evidence="6">
    <location>
        <begin position="788"/>
        <end position="808"/>
    </location>
</feature>
<feature type="region of interest" description="Disordered" evidence="6">
    <location>
        <begin position="1544"/>
        <end position="1569"/>
    </location>
</feature>
<dbReference type="SMART" id="SM00537">
    <property type="entry name" value="DCX"/>
    <property type="match status" value="2"/>
</dbReference>
<dbReference type="CDD" id="cd17146">
    <property type="entry name" value="DCX1_RP1L1"/>
    <property type="match status" value="1"/>
</dbReference>
<feature type="domain" description="Doublecortin" evidence="7">
    <location>
        <begin position="161"/>
        <end position="241"/>
    </location>
</feature>
<dbReference type="InterPro" id="IPR003533">
    <property type="entry name" value="Doublecortin_dom"/>
</dbReference>
<feature type="compositionally biased region" description="Basic and acidic residues" evidence="6">
    <location>
        <begin position="1116"/>
        <end position="1125"/>
    </location>
</feature>
<protein>
    <recommendedName>
        <fullName evidence="7">Doublecortin domain-containing protein</fullName>
    </recommendedName>
</protein>